<reference evidence="2 3" key="1">
    <citation type="journal article" date="2012" name="PLoS Pathog.">
        <title>Diverse lifestyles and strategies of plant pathogenesis encoded in the genomes of eighteen Dothideomycetes fungi.</title>
        <authorList>
            <person name="Ohm R.A."/>
            <person name="Feau N."/>
            <person name="Henrissat B."/>
            <person name="Schoch C.L."/>
            <person name="Horwitz B.A."/>
            <person name="Barry K.W."/>
            <person name="Condon B.J."/>
            <person name="Copeland A.C."/>
            <person name="Dhillon B."/>
            <person name="Glaser F."/>
            <person name="Hesse C.N."/>
            <person name="Kosti I."/>
            <person name="LaButti K."/>
            <person name="Lindquist E.A."/>
            <person name="Lucas S."/>
            <person name="Salamov A.A."/>
            <person name="Bradshaw R.E."/>
            <person name="Ciuffetti L."/>
            <person name="Hamelin R.C."/>
            <person name="Kema G.H.J."/>
            <person name="Lawrence C."/>
            <person name="Scott J.A."/>
            <person name="Spatafora J.W."/>
            <person name="Turgeon B.G."/>
            <person name="de Wit P.J.G.M."/>
            <person name="Zhong S."/>
            <person name="Goodwin S.B."/>
            <person name="Grigoriev I.V."/>
        </authorList>
    </citation>
    <scope>NUCLEOTIDE SEQUENCE [LARGE SCALE GENOMIC DNA]</scope>
    <source>
        <strain evidence="2 3">CIRAD86</strain>
    </source>
</reference>
<evidence type="ECO:0000313" key="2">
    <source>
        <dbReference type="EMBL" id="EME79800.1"/>
    </source>
</evidence>
<sequence>MSDPKPIVIGLYGVPGSGKTHLMNHTLKKTFGNKCLYYDGSSVIAQVFEGGLPAFNNLPPSEKVSVRELAIQKIQTQCLSARKIGIVTGHLTLWNHPEPEPEYVFTTADFEVYDCIFYLDPSAATVFQQVKDDVGKVRGLMSLEGIQKHKDLEYGKLQELCYEFGVLQARIDPCAVNDGQILKMVDDVLRNLGDLRTEEENSEEVLRRLDGIVPVGVKNMFVIDGDKTLAPHDSGDMFWRKFPGSEGVLRKLFGSNMRYSYQAWRQASLLYETEVSSEKFERVCDAVANDITLYPEMESFLKEIVGSQDIGAVVVTCGLRRIWEKVLQRAGLFEHVKVIGAGRFDNGYVVSGETKARIVQHLQSKHDMKVCAIGDSKLDLPMLREADSGVVVVGEPALRSESMSEHLCCSGGMEALPQIDLEAVSKQKWSINLLHATGKTAARLLMTPMRDAKVSGRALQEAHRQVGRYLAIEYLADVIGLEQYDTLHVQNTITSGNRLAGEAKTVIVPLMRGGEPMAFGVHDTFPLASFLHASSPEDLKVDKLKDRETIILVDSVVNSGKSIAEFVNHIRKLRIAARVVVVAGVVQQESVAENGTLARALDGFGVLDVVALRQSANRYTGVGGTDTGNRLFNTTHLE</sequence>
<dbReference type="InterPro" id="IPR036412">
    <property type="entry name" value="HAD-like_sf"/>
</dbReference>
<dbReference type="Pfam" id="PF12710">
    <property type="entry name" value="HAD"/>
    <property type="match status" value="1"/>
</dbReference>
<dbReference type="eggNOG" id="ENOG502SH5I">
    <property type="taxonomic scope" value="Eukaryota"/>
</dbReference>
<dbReference type="GO" id="GO:0006564">
    <property type="term" value="P:L-serine biosynthetic process"/>
    <property type="evidence" value="ECO:0007669"/>
    <property type="project" value="TreeGrafter"/>
</dbReference>
<dbReference type="Gene3D" id="3.40.50.1000">
    <property type="entry name" value="HAD superfamily/HAD-like"/>
    <property type="match status" value="1"/>
</dbReference>
<dbReference type="SUPFAM" id="SSF56784">
    <property type="entry name" value="HAD-like"/>
    <property type="match status" value="1"/>
</dbReference>
<dbReference type="Gene3D" id="3.40.50.2020">
    <property type="match status" value="1"/>
</dbReference>
<dbReference type="Pfam" id="PF13207">
    <property type="entry name" value="AAA_17"/>
    <property type="match status" value="1"/>
</dbReference>
<evidence type="ECO:0000313" key="3">
    <source>
        <dbReference type="Proteomes" id="UP000016932"/>
    </source>
</evidence>
<dbReference type="Gene3D" id="3.40.50.300">
    <property type="entry name" value="P-loop containing nucleotide triphosphate hydrolases"/>
    <property type="match status" value="1"/>
</dbReference>
<proteinExistence type="predicted"/>
<dbReference type="RefSeq" id="XP_007929796.1">
    <property type="nucleotide sequence ID" value="XM_007931605.1"/>
</dbReference>
<dbReference type="GO" id="GO:0005737">
    <property type="term" value="C:cytoplasm"/>
    <property type="evidence" value="ECO:0007669"/>
    <property type="project" value="TreeGrafter"/>
</dbReference>
<dbReference type="GeneID" id="19340806"/>
<dbReference type="Pfam" id="PF14681">
    <property type="entry name" value="UPRTase"/>
    <property type="match status" value="1"/>
</dbReference>
<dbReference type="KEGG" id="pfj:MYCFIDRAFT_64502"/>
<dbReference type="InterPro" id="IPR000836">
    <property type="entry name" value="PRTase_dom"/>
</dbReference>
<dbReference type="GO" id="GO:0036424">
    <property type="term" value="F:L-phosphoserine phosphatase activity"/>
    <property type="evidence" value="ECO:0007669"/>
    <property type="project" value="TreeGrafter"/>
</dbReference>
<evidence type="ECO:0000259" key="1">
    <source>
        <dbReference type="Pfam" id="PF14681"/>
    </source>
</evidence>
<dbReference type="InterPro" id="IPR027417">
    <property type="entry name" value="P-loop_NTPase"/>
</dbReference>
<dbReference type="InterPro" id="IPR023214">
    <property type="entry name" value="HAD_sf"/>
</dbReference>
<dbReference type="SUPFAM" id="SSF53271">
    <property type="entry name" value="PRTase-like"/>
    <property type="match status" value="1"/>
</dbReference>
<dbReference type="SUPFAM" id="SSF52540">
    <property type="entry name" value="P-loop containing nucleoside triphosphate hydrolases"/>
    <property type="match status" value="1"/>
</dbReference>
<dbReference type="CDD" id="cd06223">
    <property type="entry name" value="PRTases_typeI"/>
    <property type="match status" value="1"/>
</dbReference>
<organism evidence="2 3">
    <name type="scientific">Pseudocercospora fijiensis (strain CIRAD86)</name>
    <name type="common">Black leaf streak disease fungus</name>
    <name type="synonym">Mycosphaerella fijiensis</name>
    <dbReference type="NCBI Taxonomy" id="383855"/>
    <lineage>
        <taxon>Eukaryota</taxon>
        <taxon>Fungi</taxon>
        <taxon>Dikarya</taxon>
        <taxon>Ascomycota</taxon>
        <taxon>Pezizomycotina</taxon>
        <taxon>Dothideomycetes</taxon>
        <taxon>Dothideomycetidae</taxon>
        <taxon>Mycosphaerellales</taxon>
        <taxon>Mycosphaerellaceae</taxon>
        <taxon>Pseudocercospora</taxon>
    </lineage>
</organism>
<dbReference type="PANTHER" id="PTHR43344">
    <property type="entry name" value="PHOSPHOSERINE PHOSPHATASE"/>
    <property type="match status" value="1"/>
</dbReference>
<dbReference type="PANTHER" id="PTHR43344:SF20">
    <property type="entry name" value="URACIL PHOSPHORIBOSYLTRANSFERASE"/>
    <property type="match status" value="1"/>
</dbReference>
<dbReference type="InterPro" id="IPR050582">
    <property type="entry name" value="HAD-like_SerB"/>
</dbReference>
<accession>M2YQ09</accession>
<dbReference type="VEuPathDB" id="FungiDB:MYCFIDRAFT_64502"/>
<dbReference type="Proteomes" id="UP000016932">
    <property type="component" value="Unassembled WGS sequence"/>
</dbReference>
<dbReference type="AlphaFoldDB" id="M2YQ09"/>
<dbReference type="EMBL" id="KB446562">
    <property type="protein sequence ID" value="EME79800.1"/>
    <property type="molecule type" value="Genomic_DNA"/>
</dbReference>
<gene>
    <name evidence="2" type="ORF">MYCFIDRAFT_64502</name>
</gene>
<dbReference type="InterPro" id="IPR029057">
    <property type="entry name" value="PRTase-like"/>
</dbReference>
<name>M2YQ09_PSEFD</name>
<dbReference type="HOGENOM" id="CLU_012235_1_0_1"/>
<dbReference type="OrthoDB" id="5416609at2759"/>
<dbReference type="GO" id="GO:0000287">
    <property type="term" value="F:magnesium ion binding"/>
    <property type="evidence" value="ECO:0007669"/>
    <property type="project" value="TreeGrafter"/>
</dbReference>
<feature type="domain" description="Phosphoribosyltransferase" evidence="1">
    <location>
        <begin position="439"/>
        <end position="634"/>
    </location>
</feature>
<keyword evidence="3" id="KW-1185">Reference proteome</keyword>
<protein>
    <recommendedName>
        <fullName evidence="1">Phosphoribosyltransferase domain-containing protein</fullName>
    </recommendedName>
</protein>